<dbReference type="AlphaFoldDB" id="A0A318S261"/>
<protein>
    <submittedName>
        <fullName evidence="1">Uncharacterized protein</fullName>
    </submittedName>
</protein>
<sequence length="64" mass="6900">MRAHLAGRALVEGDGEGTRGRFEEAHAGCAVFVNVDVREVEVILVNVEVKAGRMGSTRQGRDGY</sequence>
<gene>
    <name evidence="1" type="ORF">DES52_1225</name>
</gene>
<accession>A0A318S261</accession>
<dbReference type="Proteomes" id="UP000248326">
    <property type="component" value="Unassembled WGS sequence"/>
</dbReference>
<name>A0A318S261_9DEIO</name>
<comment type="caution">
    <text evidence="1">The sequence shown here is derived from an EMBL/GenBank/DDBJ whole genome shotgun (WGS) entry which is preliminary data.</text>
</comment>
<reference evidence="1 2" key="1">
    <citation type="submission" date="2018-06" db="EMBL/GenBank/DDBJ databases">
        <title>Genomic Encyclopedia of Type Strains, Phase IV (KMG-IV): sequencing the most valuable type-strain genomes for metagenomic binning, comparative biology and taxonomic classification.</title>
        <authorList>
            <person name="Goeker M."/>
        </authorList>
    </citation>
    <scope>NUCLEOTIDE SEQUENCE [LARGE SCALE GENOMIC DNA]</scope>
    <source>
        <strain evidence="1 2">DSM 18048</strain>
    </source>
</reference>
<keyword evidence="2" id="KW-1185">Reference proteome</keyword>
<dbReference type="EMBL" id="QJSX01000022">
    <property type="protein sequence ID" value="PYE49459.1"/>
    <property type="molecule type" value="Genomic_DNA"/>
</dbReference>
<organism evidence="1 2">
    <name type="scientific">Deinococcus yavapaiensis KR-236</name>
    <dbReference type="NCBI Taxonomy" id="694435"/>
    <lineage>
        <taxon>Bacteria</taxon>
        <taxon>Thermotogati</taxon>
        <taxon>Deinococcota</taxon>
        <taxon>Deinococci</taxon>
        <taxon>Deinococcales</taxon>
        <taxon>Deinococcaceae</taxon>
        <taxon>Deinococcus</taxon>
    </lineage>
</organism>
<evidence type="ECO:0000313" key="1">
    <source>
        <dbReference type="EMBL" id="PYE49459.1"/>
    </source>
</evidence>
<evidence type="ECO:0000313" key="2">
    <source>
        <dbReference type="Proteomes" id="UP000248326"/>
    </source>
</evidence>
<proteinExistence type="predicted"/>